<keyword evidence="3" id="KW-1185">Reference proteome</keyword>
<reference evidence="2 3" key="1">
    <citation type="submission" date="2024-01" db="EMBL/GenBank/DDBJ databases">
        <title>The complete chloroplast genome sequence of Lithospermum erythrorhizon: insights into the phylogenetic relationship among Boraginaceae species and the maternal lineages of purple gromwells.</title>
        <authorList>
            <person name="Okada T."/>
            <person name="Watanabe K."/>
        </authorList>
    </citation>
    <scope>NUCLEOTIDE SEQUENCE [LARGE SCALE GENOMIC DNA]</scope>
</reference>
<dbReference type="PROSITE" id="PS50878">
    <property type="entry name" value="RT_POL"/>
    <property type="match status" value="1"/>
</dbReference>
<accession>A0AAV3NIA8</accession>
<dbReference type="InterPro" id="IPR002156">
    <property type="entry name" value="RNaseH_domain"/>
</dbReference>
<dbReference type="GO" id="GO:0003676">
    <property type="term" value="F:nucleic acid binding"/>
    <property type="evidence" value="ECO:0007669"/>
    <property type="project" value="InterPro"/>
</dbReference>
<gene>
    <name evidence="2" type="ORF">LIER_00484</name>
</gene>
<proteinExistence type="predicted"/>
<dbReference type="GO" id="GO:0004523">
    <property type="term" value="F:RNA-DNA hybrid ribonuclease activity"/>
    <property type="evidence" value="ECO:0007669"/>
    <property type="project" value="InterPro"/>
</dbReference>
<dbReference type="PANTHER" id="PTHR24559">
    <property type="entry name" value="TRANSPOSON TY3-I GAG-POL POLYPROTEIN"/>
    <property type="match status" value="1"/>
</dbReference>
<dbReference type="InterPro" id="IPR000477">
    <property type="entry name" value="RT_dom"/>
</dbReference>
<dbReference type="InterPro" id="IPR036397">
    <property type="entry name" value="RNaseH_sf"/>
</dbReference>
<dbReference type="InterPro" id="IPR043502">
    <property type="entry name" value="DNA/RNA_pol_sf"/>
</dbReference>
<dbReference type="Proteomes" id="UP001454036">
    <property type="component" value="Unassembled WGS sequence"/>
</dbReference>
<dbReference type="Gene3D" id="3.30.420.10">
    <property type="entry name" value="Ribonuclease H-like superfamily/Ribonuclease H"/>
    <property type="match status" value="1"/>
</dbReference>
<dbReference type="InterPro" id="IPR053134">
    <property type="entry name" value="RNA-dir_DNA_polymerase"/>
</dbReference>
<dbReference type="PANTHER" id="PTHR24559:SF439">
    <property type="entry name" value="RETROTRANSPOSON, UNCLASSIFIED-LIKE PROTEIN"/>
    <property type="match status" value="1"/>
</dbReference>
<dbReference type="Pfam" id="PF13456">
    <property type="entry name" value="RVT_3"/>
    <property type="match status" value="1"/>
</dbReference>
<dbReference type="Pfam" id="PF00078">
    <property type="entry name" value="RVT_1"/>
    <property type="match status" value="1"/>
</dbReference>
<dbReference type="InterPro" id="IPR043128">
    <property type="entry name" value="Rev_trsase/Diguanyl_cyclase"/>
</dbReference>
<organism evidence="2 3">
    <name type="scientific">Lithospermum erythrorhizon</name>
    <name type="common">Purple gromwell</name>
    <name type="synonym">Lithospermum officinale var. erythrorhizon</name>
    <dbReference type="NCBI Taxonomy" id="34254"/>
    <lineage>
        <taxon>Eukaryota</taxon>
        <taxon>Viridiplantae</taxon>
        <taxon>Streptophyta</taxon>
        <taxon>Embryophyta</taxon>
        <taxon>Tracheophyta</taxon>
        <taxon>Spermatophyta</taxon>
        <taxon>Magnoliopsida</taxon>
        <taxon>eudicotyledons</taxon>
        <taxon>Gunneridae</taxon>
        <taxon>Pentapetalae</taxon>
        <taxon>asterids</taxon>
        <taxon>lamiids</taxon>
        <taxon>Boraginales</taxon>
        <taxon>Boraginaceae</taxon>
        <taxon>Boraginoideae</taxon>
        <taxon>Lithospermeae</taxon>
        <taxon>Lithospermum</taxon>
    </lineage>
</organism>
<dbReference type="SUPFAM" id="SSF56672">
    <property type="entry name" value="DNA/RNA polymerases"/>
    <property type="match status" value="1"/>
</dbReference>
<protein>
    <recommendedName>
        <fullName evidence="1">Reverse transcriptase domain-containing protein</fullName>
    </recommendedName>
</protein>
<name>A0AAV3NIA8_LITER</name>
<dbReference type="CDD" id="cd01647">
    <property type="entry name" value="RT_LTR"/>
    <property type="match status" value="1"/>
</dbReference>
<evidence type="ECO:0000313" key="2">
    <source>
        <dbReference type="EMBL" id="GAA0138811.1"/>
    </source>
</evidence>
<sequence>MPFGLKNAGATYQRTMQKIFDDMLNKNVECFVDDLVVKSLKRKNHPQDLRMVFERLRRYQLKMNPLKCAFGLTSGKFLGFVKAVKGQVLADFLADHHLPAEWELCDELPDEDVMNVEMKPPWKIYFDEVLPYSFSLSQNCSNNVAEYRALILGLEAATDLDINQLKIYGDSQLVINQLLGDYELGSLS</sequence>
<evidence type="ECO:0000313" key="3">
    <source>
        <dbReference type="Proteomes" id="UP001454036"/>
    </source>
</evidence>
<feature type="domain" description="Reverse transcriptase" evidence="1">
    <location>
        <begin position="1"/>
        <end position="82"/>
    </location>
</feature>
<dbReference type="Gene3D" id="3.30.70.270">
    <property type="match status" value="1"/>
</dbReference>
<dbReference type="AlphaFoldDB" id="A0AAV3NIA8"/>
<comment type="caution">
    <text evidence="2">The sequence shown here is derived from an EMBL/GenBank/DDBJ whole genome shotgun (WGS) entry which is preliminary data.</text>
</comment>
<evidence type="ECO:0000259" key="1">
    <source>
        <dbReference type="PROSITE" id="PS50878"/>
    </source>
</evidence>
<dbReference type="EMBL" id="BAABME010000037">
    <property type="protein sequence ID" value="GAA0138811.1"/>
    <property type="molecule type" value="Genomic_DNA"/>
</dbReference>